<sequence>MSSDIYAKPDLSKKVRYSRKEDGAEWEQREVDIYESADAGGGPQTQSPPSVQKGSFRCATLALRVLCLLMLAGIIILSICYALNKSENNKLKIKHEEVQTKYNKLNHVYNDTKKNHTELQDELQDTKTSLTQLQSSYDKLSKNHSQLQEEVKKLKEKIEEKCPDRWTRFGSSCYFKSTESKTWSDSRRDCQDKGADLVIINSKEEQEFVNEFGGFFWIGLRAKQTSGGYEWEWVDGSALTETFWGTGYGNPSYGYYGVCCDDYGRWRQSLQYNNHKYVYGTFICEK</sequence>
<evidence type="ECO:0000256" key="5">
    <source>
        <dbReference type="SAM" id="Phobius"/>
    </source>
</evidence>
<dbReference type="KEGG" id="oau:120435643"/>
<keyword evidence="3" id="KW-0175">Coiled coil</keyword>
<dbReference type="Pfam" id="PF00059">
    <property type="entry name" value="Lectin_C"/>
    <property type="match status" value="1"/>
</dbReference>
<dbReference type="InterPro" id="IPR033989">
    <property type="entry name" value="CD209-like_CTLD"/>
</dbReference>
<dbReference type="PANTHER" id="PTHR45710:SF8">
    <property type="entry name" value="RERATING FAMILY MEMBER 4"/>
    <property type="match status" value="1"/>
</dbReference>
<dbReference type="SUPFAM" id="SSF56436">
    <property type="entry name" value="C-type lectin-like"/>
    <property type="match status" value="1"/>
</dbReference>
<dbReference type="Ensembl" id="ENSOABT00000066938.1">
    <property type="protein sequence ID" value="ENSOABP00000065067.1"/>
    <property type="gene ID" value="ENSOABG00000036681.1"/>
</dbReference>
<proteinExistence type="predicted"/>
<feature type="transmembrane region" description="Helical" evidence="5">
    <location>
        <begin position="61"/>
        <end position="84"/>
    </location>
</feature>
<name>A0AAZ1XBP1_OREAU</name>
<comment type="subcellular location">
    <subcellularLocation>
        <location evidence="1">Cell membrane</location>
        <topology evidence="1">Single-pass type II membrane protein</topology>
    </subcellularLocation>
</comment>
<dbReference type="Gene3D" id="1.20.920.20">
    <property type="match status" value="1"/>
</dbReference>
<keyword evidence="5" id="KW-0472">Membrane</keyword>
<dbReference type="RefSeq" id="XP_039461352.1">
    <property type="nucleotide sequence ID" value="XM_039605418.1"/>
</dbReference>
<evidence type="ECO:0000259" key="6">
    <source>
        <dbReference type="PROSITE" id="PS50041"/>
    </source>
</evidence>
<reference evidence="8" key="1">
    <citation type="submission" date="2020-03" db="EMBL/GenBank/DDBJ databases">
        <title>Evolution of repeat sequences and sex chromosomes of tilapia species revealed by chromosome-level genomes.</title>
        <authorList>
            <person name="Xu L."/>
            <person name="Tao W."/>
            <person name="Wang D."/>
            <person name="Zhou Q."/>
        </authorList>
    </citation>
    <scope>NUCLEOTIDE SEQUENCE [LARGE SCALE GENOMIC DNA]</scope>
    <source>
        <strain evidence="8">Israel</strain>
    </source>
</reference>
<accession>A0AAZ1XBP1</accession>
<gene>
    <name evidence="7" type="primary">LOC120435643</name>
</gene>
<keyword evidence="2" id="KW-0430">Lectin</keyword>
<feature type="region of interest" description="Disordered" evidence="4">
    <location>
        <begin position="33"/>
        <end position="52"/>
    </location>
</feature>
<dbReference type="InterPro" id="IPR001304">
    <property type="entry name" value="C-type_lectin-like"/>
</dbReference>
<dbReference type="AlphaFoldDB" id="A0AAZ1XBP1"/>
<keyword evidence="8" id="KW-1185">Reference proteome</keyword>
<organism evidence="7 8">
    <name type="scientific">Oreochromis aureus</name>
    <name type="common">Israeli tilapia</name>
    <name type="synonym">Chromis aureus</name>
    <dbReference type="NCBI Taxonomy" id="47969"/>
    <lineage>
        <taxon>Eukaryota</taxon>
        <taxon>Metazoa</taxon>
        <taxon>Chordata</taxon>
        <taxon>Craniata</taxon>
        <taxon>Vertebrata</taxon>
        <taxon>Euteleostomi</taxon>
        <taxon>Actinopterygii</taxon>
        <taxon>Neopterygii</taxon>
        <taxon>Teleostei</taxon>
        <taxon>Neoteleostei</taxon>
        <taxon>Acanthomorphata</taxon>
        <taxon>Ovalentaria</taxon>
        <taxon>Cichlomorphae</taxon>
        <taxon>Cichliformes</taxon>
        <taxon>Cichlidae</taxon>
        <taxon>African cichlids</taxon>
        <taxon>Pseudocrenilabrinae</taxon>
        <taxon>Oreochromini</taxon>
        <taxon>Oreochromis</taxon>
    </lineage>
</organism>
<dbReference type="GO" id="GO:0030246">
    <property type="term" value="F:carbohydrate binding"/>
    <property type="evidence" value="ECO:0007669"/>
    <property type="project" value="UniProtKB-KW"/>
</dbReference>
<feature type="coiled-coil region" evidence="3">
    <location>
        <begin position="102"/>
        <end position="157"/>
    </location>
</feature>
<dbReference type="InterPro" id="IPR016186">
    <property type="entry name" value="C-type_lectin-like/link_sf"/>
</dbReference>
<reference evidence="7" key="2">
    <citation type="submission" date="2025-08" db="UniProtKB">
        <authorList>
            <consortium name="Ensembl"/>
        </authorList>
    </citation>
    <scope>IDENTIFICATION</scope>
</reference>
<dbReference type="PROSITE" id="PS50041">
    <property type="entry name" value="C_TYPE_LECTIN_2"/>
    <property type="match status" value="1"/>
</dbReference>
<evidence type="ECO:0000256" key="1">
    <source>
        <dbReference type="ARBA" id="ARBA00004401"/>
    </source>
</evidence>
<dbReference type="RefSeq" id="XP_039461353.1">
    <property type="nucleotide sequence ID" value="XM_039605419.1"/>
</dbReference>
<keyword evidence="5" id="KW-0812">Transmembrane</keyword>
<dbReference type="CDD" id="cd03590">
    <property type="entry name" value="CLECT_DC-SIGN_like"/>
    <property type="match status" value="1"/>
</dbReference>
<dbReference type="Gene3D" id="3.10.100.10">
    <property type="entry name" value="Mannose-Binding Protein A, subunit A"/>
    <property type="match status" value="1"/>
</dbReference>
<dbReference type="InterPro" id="IPR016187">
    <property type="entry name" value="CTDL_fold"/>
</dbReference>
<keyword evidence="5" id="KW-1133">Transmembrane helix</keyword>
<reference evidence="7" key="3">
    <citation type="submission" date="2025-09" db="UniProtKB">
        <authorList>
            <consortium name="Ensembl"/>
        </authorList>
    </citation>
    <scope>IDENTIFICATION</scope>
</reference>
<dbReference type="SMART" id="SM00034">
    <property type="entry name" value="CLECT"/>
    <property type="match status" value="1"/>
</dbReference>
<evidence type="ECO:0000256" key="4">
    <source>
        <dbReference type="SAM" id="MobiDB-lite"/>
    </source>
</evidence>
<evidence type="ECO:0000313" key="8">
    <source>
        <dbReference type="Proteomes" id="UP000472276"/>
    </source>
</evidence>
<dbReference type="Proteomes" id="UP000472276">
    <property type="component" value="Unassembled WGS sequence"/>
</dbReference>
<feature type="domain" description="C-type lectin" evidence="6">
    <location>
        <begin position="169"/>
        <end position="267"/>
    </location>
</feature>
<dbReference type="InterPro" id="IPR050828">
    <property type="entry name" value="C-type_lectin/matrix_domain"/>
</dbReference>
<dbReference type="GeneID" id="120435643"/>
<dbReference type="GO" id="GO:0005886">
    <property type="term" value="C:plasma membrane"/>
    <property type="evidence" value="ECO:0007669"/>
    <property type="project" value="UniProtKB-SubCell"/>
</dbReference>
<evidence type="ECO:0000256" key="2">
    <source>
        <dbReference type="ARBA" id="ARBA00022734"/>
    </source>
</evidence>
<dbReference type="SUPFAM" id="SSF90257">
    <property type="entry name" value="Myosin rod fragments"/>
    <property type="match status" value="1"/>
</dbReference>
<evidence type="ECO:0000256" key="3">
    <source>
        <dbReference type="SAM" id="Coils"/>
    </source>
</evidence>
<evidence type="ECO:0000313" key="7">
    <source>
        <dbReference type="Ensembl" id="ENSOABP00000065067.1"/>
    </source>
</evidence>
<protein>
    <recommendedName>
        <fullName evidence="6">C-type lectin domain-containing protein</fullName>
    </recommendedName>
</protein>
<dbReference type="PANTHER" id="PTHR45710">
    <property type="entry name" value="C-TYPE LECTIN DOMAIN-CONTAINING PROTEIN 180"/>
    <property type="match status" value="1"/>
</dbReference>